<sequence>MTIAGTRPEIIKLVPVVHALHREDGVDVRVCHSGQHVDLGREILNAAGIVPEEMLERPDAADVADLLAGLVVKVGAAIDRQRPDAVVVQGDTATSLAGALAAFHRQIPVAHVEAGLRSGDLSRPWPEEGYRKLIATIARRHFAPTGAARDALLAEGVAADTIHMVGNTVVDALHWADGRIDADPTLGRAAEPLSEAAEGRALVLATIHRRETGPDALKAIAAGLLAMVEREDVHLVLPLHPRPQSQVLRELLGGQARISLSSAVDYFAFVRLMRAARLIVSDSGGIQEEATAMGRPVLVLRETTERPEAVMAGTAKIVGHDADALFAAARLALAQPMPGPNDVFGDGHAGRRIAQRLARDLINPNR</sequence>
<protein>
    <recommendedName>
        <fullName evidence="4">UDP-N-acetylglucosamine 2-epimerase (non-hydrolyzing)</fullName>
        <ecNumber evidence="4">5.1.3.14</ecNumber>
    </recommendedName>
</protein>
<reference evidence="7 8" key="1">
    <citation type="submission" date="2018-12" db="EMBL/GenBank/DDBJ databases">
        <title>Croceicoccus ponticola sp. nov., a lipolytic bacterium isolated from seawater.</title>
        <authorList>
            <person name="Yoon J.-H."/>
        </authorList>
    </citation>
    <scope>NUCLEOTIDE SEQUENCE [LARGE SCALE GENOMIC DNA]</scope>
    <source>
        <strain evidence="7 8">GM-16</strain>
    </source>
</reference>
<evidence type="ECO:0000256" key="3">
    <source>
        <dbReference type="ARBA" id="ARBA00038209"/>
    </source>
</evidence>
<dbReference type="PANTHER" id="PTHR43174">
    <property type="entry name" value="UDP-N-ACETYLGLUCOSAMINE 2-EPIMERASE"/>
    <property type="match status" value="1"/>
</dbReference>
<evidence type="ECO:0000256" key="2">
    <source>
        <dbReference type="ARBA" id="ARBA00036080"/>
    </source>
</evidence>
<dbReference type="InterPro" id="IPR029767">
    <property type="entry name" value="WecB-like"/>
</dbReference>
<dbReference type="AlphaFoldDB" id="A0A437GYW1"/>
<organism evidence="7 8">
    <name type="scientific">Croceicoccus ponticola</name>
    <dbReference type="NCBI Taxonomy" id="2217664"/>
    <lineage>
        <taxon>Bacteria</taxon>
        <taxon>Pseudomonadati</taxon>
        <taxon>Pseudomonadota</taxon>
        <taxon>Alphaproteobacteria</taxon>
        <taxon>Sphingomonadales</taxon>
        <taxon>Erythrobacteraceae</taxon>
        <taxon>Croceicoccus</taxon>
    </lineage>
</organism>
<dbReference type="PANTHER" id="PTHR43174:SF2">
    <property type="entry name" value="UDP-N-ACETYLGLUCOSAMINE 2-EPIMERASE"/>
    <property type="match status" value="1"/>
</dbReference>
<keyword evidence="1 5" id="KW-0413">Isomerase</keyword>
<evidence type="ECO:0000256" key="5">
    <source>
        <dbReference type="RuleBase" id="RU003513"/>
    </source>
</evidence>
<dbReference type="Proteomes" id="UP000283003">
    <property type="component" value="Unassembled WGS sequence"/>
</dbReference>
<accession>A0A437GYW1</accession>
<dbReference type="GO" id="GO:0008761">
    <property type="term" value="F:UDP-N-acetylglucosamine 2-epimerase activity"/>
    <property type="evidence" value="ECO:0007669"/>
    <property type="project" value="UniProtKB-EC"/>
</dbReference>
<evidence type="ECO:0000256" key="4">
    <source>
        <dbReference type="ARBA" id="ARBA00038858"/>
    </source>
</evidence>
<name>A0A437GYW1_9SPHN</name>
<dbReference type="RefSeq" id="WP_127612390.1">
    <property type="nucleotide sequence ID" value="NZ_RXOL01000002.1"/>
</dbReference>
<dbReference type="CDD" id="cd03786">
    <property type="entry name" value="GTB_UDP-GlcNAc_2-Epimerase"/>
    <property type="match status" value="1"/>
</dbReference>
<dbReference type="Pfam" id="PF02350">
    <property type="entry name" value="Epimerase_2"/>
    <property type="match status" value="1"/>
</dbReference>
<proteinExistence type="inferred from homology"/>
<comment type="catalytic activity">
    <reaction evidence="2">
        <text>UDP-N-acetyl-alpha-D-glucosamine = UDP-N-acetyl-alpha-D-mannosamine</text>
        <dbReference type="Rhea" id="RHEA:17213"/>
        <dbReference type="ChEBI" id="CHEBI:57705"/>
        <dbReference type="ChEBI" id="CHEBI:68623"/>
        <dbReference type="EC" id="5.1.3.14"/>
    </reaction>
</comment>
<gene>
    <name evidence="7" type="ORF">EKN06_07320</name>
</gene>
<dbReference type="Gene3D" id="3.40.50.2000">
    <property type="entry name" value="Glycogen Phosphorylase B"/>
    <property type="match status" value="2"/>
</dbReference>
<evidence type="ECO:0000259" key="6">
    <source>
        <dbReference type="Pfam" id="PF02350"/>
    </source>
</evidence>
<evidence type="ECO:0000256" key="1">
    <source>
        <dbReference type="ARBA" id="ARBA00023235"/>
    </source>
</evidence>
<dbReference type="NCBIfam" id="TIGR00236">
    <property type="entry name" value="wecB"/>
    <property type="match status" value="1"/>
</dbReference>
<feature type="domain" description="UDP-N-acetylglucosamine 2-epimerase" evidence="6">
    <location>
        <begin position="19"/>
        <end position="357"/>
    </location>
</feature>
<dbReference type="OrthoDB" id="9803238at2"/>
<dbReference type="InterPro" id="IPR003331">
    <property type="entry name" value="UDP_GlcNAc_Epimerase_2_dom"/>
</dbReference>
<evidence type="ECO:0000313" key="7">
    <source>
        <dbReference type="EMBL" id="RVQ67877.1"/>
    </source>
</evidence>
<comment type="caution">
    <text evidence="7">The sequence shown here is derived from an EMBL/GenBank/DDBJ whole genome shotgun (WGS) entry which is preliminary data.</text>
</comment>
<comment type="similarity">
    <text evidence="3 5">Belongs to the UDP-N-acetylglucosamine 2-epimerase family.</text>
</comment>
<evidence type="ECO:0000313" key="8">
    <source>
        <dbReference type="Proteomes" id="UP000283003"/>
    </source>
</evidence>
<keyword evidence="8" id="KW-1185">Reference proteome</keyword>
<dbReference type="EC" id="5.1.3.14" evidence="4"/>
<dbReference type="EMBL" id="RXOL01000002">
    <property type="protein sequence ID" value="RVQ67877.1"/>
    <property type="molecule type" value="Genomic_DNA"/>
</dbReference>
<dbReference type="SUPFAM" id="SSF53756">
    <property type="entry name" value="UDP-Glycosyltransferase/glycogen phosphorylase"/>
    <property type="match status" value="1"/>
</dbReference>